<gene>
    <name evidence="1" type="ORF">B0H17DRAFT_1028659</name>
</gene>
<dbReference type="AlphaFoldDB" id="A0AAD7H0S9"/>
<dbReference type="Proteomes" id="UP001221757">
    <property type="component" value="Unassembled WGS sequence"/>
</dbReference>
<accession>A0AAD7H0S9</accession>
<reference evidence="1" key="1">
    <citation type="submission" date="2023-03" db="EMBL/GenBank/DDBJ databases">
        <title>Massive genome expansion in bonnet fungi (Mycena s.s.) driven by repeated elements and novel gene families across ecological guilds.</title>
        <authorList>
            <consortium name="Lawrence Berkeley National Laboratory"/>
            <person name="Harder C.B."/>
            <person name="Miyauchi S."/>
            <person name="Viragh M."/>
            <person name="Kuo A."/>
            <person name="Thoen E."/>
            <person name="Andreopoulos B."/>
            <person name="Lu D."/>
            <person name="Skrede I."/>
            <person name="Drula E."/>
            <person name="Henrissat B."/>
            <person name="Morin E."/>
            <person name="Kohler A."/>
            <person name="Barry K."/>
            <person name="LaButti K."/>
            <person name="Morin E."/>
            <person name="Salamov A."/>
            <person name="Lipzen A."/>
            <person name="Mereny Z."/>
            <person name="Hegedus B."/>
            <person name="Baldrian P."/>
            <person name="Stursova M."/>
            <person name="Weitz H."/>
            <person name="Taylor A."/>
            <person name="Grigoriev I.V."/>
            <person name="Nagy L.G."/>
            <person name="Martin F."/>
            <person name="Kauserud H."/>
        </authorList>
    </citation>
    <scope>NUCLEOTIDE SEQUENCE</scope>
    <source>
        <strain evidence="1">CBHHK067</strain>
    </source>
</reference>
<evidence type="ECO:0000313" key="2">
    <source>
        <dbReference type="Proteomes" id="UP001221757"/>
    </source>
</evidence>
<name>A0AAD7H0S9_MYCRO</name>
<protein>
    <recommendedName>
        <fullName evidence="3">AB hydrolase-1 domain-containing protein</fullName>
    </recommendedName>
</protein>
<evidence type="ECO:0008006" key="3">
    <source>
        <dbReference type="Google" id="ProtNLM"/>
    </source>
</evidence>
<dbReference type="InterPro" id="IPR029058">
    <property type="entry name" value="AB_hydrolase_fold"/>
</dbReference>
<keyword evidence="2" id="KW-1185">Reference proteome</keyword>
<evidence type="ECO:0000313" key="1">
    <source>
        <dbReference type="EMBL" id="KAJ7709673.1"/>
    </source>
</evidence>
<dbReference type="Gene3D" id="3.40.50.1820">
    <property type="entry name" value="alpha/beta hydrolase"/>
    <property type="match status" value="1"/>
</dbReference>
<comment type="caution">
    <text evidence="1">The sequence shown here is derived from an EMBL/GenBank/DDBJ whole genome shotgun (WGS) entry which is preliminary data.</text>
</comment>
<dbReference type="SUPFAM" id="SSF53474">
    <property type="entry name" value="alpha/beta-Hydrolases"/>
    <property type="match status" value="1"/>
</dbReference>
<proteinExistence type="predicted"/>
<dbReference type="EMBL" id="JARKIE010000002">
    <property type="protein sequence ID" value="KAJ7709673.1"/>
    <property type="molecule type" value="Genomic_DNA"/>
</dbReference>
<sequence>MPWIGTCAGTRGTGAGRGARCFSRRRMGSPRRSVRCARGAATAEVFRLLVQTWEPALLDLLDMRGGSVVDEVWAWEATHQGAAYVLNAGTPLSASDWSDDARDVLNFLLHFLPSDIVPDAPLPAHLPRVPPEESARRTVRGFSKRALFAAGHSFAGAYCTWAALAHPRLFAALALVDPVIVRFGTPISSFGGTLSAPGPSLVEISVARRDVWPSREEAHAFCATSPFFRAWDARAVAAYVAHALVPCGGGGVCLATPALQEALVFAGTPGSGAVWDLLPGLDPRVRLRWVVSGRAGVPDMGGPGATQERVWRRPANASNVRVKRAGHLIVQEAPRELAREIAGMLAGGEAILTVKL</sequence>
<organism evidence="1 2">
    <name type="scientific">Mycena rosella</name>
    <name type="common">Pink bonnet</name>
    <name type="synonym">Agaricus rosellus</name>
    <dbReference type="NCBI Taxonomy" id="1033263"/>
    <lineage>
        <taxon>Eukaryota</taxon>
        <taxon>Fungi</taxon>
        <taxon>Dikarya</taxon>
        <taxon>Basidiomycota</taxon>
        <taxon>Agaricomycotina</taxon>
        <taxon>Agaricomycetes</taxon>
        <taxon>Agaricomycetidae</taxon>
        <taxon>Agaricales</taxon>
        <taxon>Marasmiineae</taxon>
        <taxon>Mycenaceae</taxon>
        <taxon>Mycena</taxon>
    </lineage>
</organism>